<protein>
    <submittedName>
        <fullName evidence="1">Uncharacterized protein</fullName>
    </submittedName>
</protein>
<name>A0ABV0WXX2_9TELE</name>
<gene>
    <name evidence="1" type="ORF">XENORESO_010016</name>
</gene>
<evidence type="ECO:0000313" key="1">
    <source>
        <dbReference type="EMBL" id="MEQ2274487.1"/>
    </source>
</evidence>
<proteinExistence type="predicted"/>
<keyword evidence="2" id="KW-1185">Reference proteome</keyword>
<dbReference type="Proteomes" id="UP001444071">
    <property type="component" value="Unassembled WGS sequence"/>
</dbReference>
<accession>A0ABV0WXX2</accession>
<sequence>MLPQWASSEHCLVGLMPLSTFAFSEHTHIKALTKTHTRFLRFATSYTSTQKLKLLFPFYAFKSILLNIALKPLFIPSVISLSCSCVPFEQILLSYTQLCR</sequence>
<dbReference type="EMBL" id="JAHRIM010080101">
    <property type="protein sequence ID" value="MEQ2274487.1"/>
    <property type="molecule type" value="Genomic_DNA"/>
</dbReference>
<evidence type="ECO:0000313" key="2">
    <source>
        <dbReference type="Proteomes" id="UP001444071"/>
    </source>
</evidence>
<organism evidence="1 2">
    <name type="scientific">Xenotaenia resolanae</name>
    <dbReference type="NCBI Taxonomy" id="208358"/>
    <lineage>
        <taxon>Eukaryota</taxon>
        <taxon>Metazoa</taxon>
        <taxon>Chordata</taxon>
        <taxon>Craniata</taxon>
        <taxon>Vertebrata</taxon>
        <taxon>Euteleostomi</taxon>
        <taxon>Actinopterygii</taxon>
        <taxon>Neopterygii</taxon>
        <taxon>Teleostei</taxon>
        <taxon>Neoteleostei</taxon>
        <taxon>Acanthomorphata</taxon>
        <taxon>Ovalentaria</taxon>
        <taxon>Atherinomorphae</taxon>
        <taxon>Cyprinodontiformes</taxon>
        <taxon>Goodeidae</taxon>
        <taxon>Xenotaenia</taxon>
    </lineage>
</organism>
<reference evidence="1 2" key="1">
    <citation type="submission" date="2021-06" db="EMBL/GenBank/DDBJ databases">
        <authorList>
            <person name="Palmer J.M."/>
        </authorList>
    </citation>
    <scope>NUCLEOTIDE SEQUENCE [LARGE SCALE GENOMIC DNA]</scope>
    <source>
        <strain evidence="1 2">XR_2019</strain>
        <tissue evidence="1">Muscle</tissue>
    </source>
</reference>
<comment type="caution">
    <text evidence="1">The sequence shown here is derived from an EMBL/GenBank/DDBJ whole genome shotgun (WGS) entry which is preliminary data.</text>
</comment>